<dbReference type="Pfam" id="PF02852">
    <property type="entry name" value="Pyr_redox_dim"/>
    <property type="match status" value="1"/>
</dbReference>
<feature type="compositionally biased region" description="Acidic residues" evidence="10">
    <location>
        <begin position="233"/>
        <end position="244"/>
    </location>
</feature>
<dbReference type="GO" id="GO:0050660">
    <property type="term" value="F:flavin adenine dinucleotide binding"/>
    <property type="evidence" value="ECO:0007669"/>
    <property type="project" value="InterPro"/>
</dbReference>
<dbReference type="NCBIfam" id="TIGR01350">
    <property type="entry name" value="lipoamide_DH"/>
    <property type="match status" value="1"/>
</dbReference>
<dbReference type="PROSITE" id="PS00076">
    <property type="entry name" value="PYRIDINE_REDOX_1"/>
    <property type="match status" value="1"/>
</dbReference>
<dbReference type="SUPFAM" id="SSF51905">
    <property type="entry name" value="FAD/NAD(P)-binding domain"/>
    <property type="match status" value="1"/>
</dbReference>
<comment type="similarity">
    <text evidence="1 9">Belongs to the class-I pyridine nucleotide-disulfide oxidoreductase family.</text>
</comment>
<dbReference type="SMART" id="SM00543">
    <property type="entry name" value="MIF4G"/>
    <property type="match status" value="1"/>
</dbReference>
<evidence type="ECO:0000256" key="1">
    <source>
        <dbReference type="ARBA" id="ARBA00007532"/>
    </source>
</evidence>
<dbReference type="InterPro" id="IPR003891">
    <property type="entry name" value="Initiation_fac_eIF4g_MI"/>
</dbReference>
<dbReference type="GO" id="GO:0005759">
    <property type="term" value="C:mitochondrial matrix"/>
    <property type="evidence" value="ECO:0007669"/>
    <property type="project" value="UniProtKB-ARBA"/>
</dbReference>
<keyword evidence="8 9" id="KW-0676">Redox-active center</keyword>
<dbReference type="SUPFAM" id="SSF48371">
    <property type="entry name" value="ARM repeat"/>
    <property type="match status" value="1"/>
</dbReference>
<sequence length="1291" mass="141779">MPSRSAFELQSKIFKRIGLDAPALSQGRKPRRAKPVPRKIERKAQRVQKKKAFRRSKLPLSHDCRRARGSGPPDEVGSAVEDEEGHESVDDLESLDSANVLGKRRFLSKNQTRPVVEDGGNEDLSVDGSDTDHDEPEQKTRVSRTARRRLAQDDAEIEELERKLGIKKGRKSLPSAFIEDGLDELLGDASGSEDESKKRKHEYENWLASKRSKGPEATALSDDNSFAGFDGSSEYDDHNEDEAMEACTQPSKRENPYVAPTSGGAVAKYITPSRRTTLTSTDETNDRLRKLIQGQINRLTDSNMLSIIQAIEDIYQRNARGDVTELLTDSIMAQVCRPESLPDQFFVLTGGFCAAVYKVIGSSFGSHLIRRVIIDLNDAYDKNMREMGKQPVQSKEANNLITFLTQLYVFQVVGCKIIFDYMERLLSGLSDVNIELLLRVCRMAGRMLRRDDPRALKHVSGMVNKSVSSRGQSSLSVRTKFMIEVINDLKNSKPKSKGLDSAVVSDHVLRMRKRLGDLKSQPRRLDGLTPMGMGLNDVEETGAHGQWWLVGASMPAYPDATLRASRLAKKERKIDGEMSGEEDMDYILPDYPKKARAQGLTTNAQVAIFTALMTANDGEQGYRQFVNLRLKKDEHLAIARVLVQCVGSEARYNAYYGQVGSLACSNGKVRFAFQDRLWKIFRSLGEALFGEEADREETAESKRMKDERRASHVARFYASLIADGALAITVLKPLNLPGLGRAASSLVERLLLCLLQACKGKESEENSNVERSDLKCCLVKMLTGRLLRRTVSRPSAVKTSSTFLSVAVSCRSSPRWSRGFATASEEKDLVIIGGGVAGYVAAIKAGQEGMKVTCIEKRSTLGGTCLNVGCIPSKSLLNNSHLYHQILHDTAHRGIEVGDVKLNLAKFMKAKDTAVAGLTKGVEYLLKKNGVEYIKGEGSFANENEVKVDLNQGGETTVRGKNILIATGSESTPFPGLEIDEKRVITSTGALELKEIPKSMVVIGGGIIGLEMASVWSRLGTKVTVVEFLGQIGGPGMDTEIAANTLKLLKKQGMEFKLKTKVTSGDTTGEKVNLQVEAADGGKSESLEADVVLVAIGRRPYTKGLGLDNIGMELDERGRVIIDSEYRTKIPHIRCIGDVTFGPMLAHKAEEEAVAVVEYIKKGHGHVNYGCIPSVMYTYPEVAWVGQSEQDLKNQNIPYRVGTFPFSANSRAKTNLDTDGLVKMLADPETDRLLGVHIIGPNAGEMIAEGTLALEYGASSEDIARTCHAHPTLAEAFKEAAMATSSKAIHF</sequence>
<name>A0A8H4Q886_9HYPO</name>
<evidence type="ECO:0000256" key="7">
    <source>
        <dbReference type="ARBA" id="ARBA00023157"/>
    </source>
</evidence>
<dbReference type="Proteomes" id="UP000562929">
    <property type="component" value="Unassembled WGS sequence"/>
</dbReference>
<gene>
    <name evidence="12" type="ORF">GQ602_003248</name>
</gene>
<evidence type="ECO:0000313" key="13">
    <source>
        <dbReference type="Proteomes" id="UP000562929"/>
    </source>
</evidence>
<dbReference type="Pfam" id="PF02854">
    <property type="entry name" value="MIF4G"/>
    <property type="match status" value="1"/>
</dbReference>
<dbReference type="InterPro" id="IPR006258">
    <property type="entry name" value="Lipoamide_DH"/>
</dbReference>
<keyword evidence="5 9" id="KW-0560">Oxidoreductase</keyword>
<dbReference type="FunFam" id="3.30.390.30:FF:000001">
    <property type="entry name" value="Dihydrolipoyl dehydrogenase"/>
    <property type="match status" value="1"/>
</dbReference>
<dbReference type="Gene3D" id="3.50.50.60">
    <property type="entry name" value="FAD/NAD(P)-binding domain"/>
    <property type="match status" value="2"/>
</dbReference>
<evidence type="ECO:0000256" key="8">
    <source>
        <dbReference type="ARBA" id="ARBA00023284"/>
    </source>
</evidence>
<dbReference type="InterPro" id="IPR050151">
    <property type="entry name" value="Class-I_Pyr_Nuc-Dis_Oxidored"/>
</dbReference>
<protein>
    <recommendedName>
        <fullName evidence="2 9">Dihydrolipoyl dehydrogenase</fullName>
        <ecNumber evidence="2 9">1.8.1.4</ecNumber>
    </recommendedName>
</protein>
<evidence type="ECO:0000313" key="12">
    <source>
        <dbReference type="EMBL" id="KAF4589359.1"/>
    </source>
</evidence>
<feature type="compositionally biased region" description="Basic residues" evidence="10">
    <location>
        <begin position="28"/>
        <end position="37"/>
    </location>
</feature>
<dbReference type="PRINTS" id="PR00368">
    <property type="entry name" value="FADPNR"/>
</dbReference>
<comment type="caution">
    <text evidence="12">The sequence shown here is derived from an EMBL/GenBank/DDBJ whole genome shotgun (WGS) entry which is preliminary data.</text>
</comment>
<dbReference type="GO" id="GO:0045252">
    <property type="term" value="C:oxoglutarate dehydrogenase complex"/>
    <property type="evidence" value="ECO:0007669"/>
    <property type="project" value="TreeGrafter"/>
</dbReference>
<feature type="compositionally biased region" description="Basic residues" evidence="10">
    <location>
        <begin position="45"/>
        <end position="57"/>
    </location>
</feature>
<dbReference type="PROSITE" id="PS51366">
    <property type="entry name" value="MI"/>
    <property type="match status" value="1"/>
</dbReference>
<feature type="region of interest" description="Disordered" evidence="10">
    <location>
        <begin position="19"/>
        <end position="153"/>
    </location>
</feature>
<dbReference type="GO" id="GO:0003723">
    <property type="term" value="F:RNA binding"/>
    <property type="evidence" value="ECO:0007669"/>
    <property type="project" value="InterPro"/>
</dbReference>
<evidence type="ECO:0000256" key="5">
    <source>
        <dbReference type="ARBA" id="ARBA00023002"/>
    </source>
</evidence>
<proteinExistence type="inferred from homology"/>
<keyword evidence="3 9" id="KW-0285">Flavoprotein</keyword>
<dbReference type="EC" id="1.8.1.4" evidence="2 9"/>
<dbReference type="InterPro" id="IPR004099">
    <property type="entry name" value="Pyr_nucl-diS_OxRdtase_dimer"/>
</dbReference>
<dbReference type="InterPro" id="IPR023753">
    <property type="entry name" value="FAD/NAD-binding_dom"/>
</dbReference>
<evidence type="ECO:0000256" key="6">
    <source>
        <dbReference type="ARBA" id="ARBA00023027"/>
    </source>
</evidence>
<dbReference type="PANTHER" id="PTHR22912">
    <property type="entry name" value="DISULFIDE OXIDOREDUCTASE"/>
    <property type="match status" value="1"/>
</dbReference>
<keyword evidence="4 9" id="KW-0274">FAD</keyword>
<evidence type="ECO:0000256" key="10">
    <source>
        <dbReference type="SAM" id="MobiDB-lite"/>
    </source>
</evidence>
<evidence type="ECO:0000256" key="3">
    <source>
        <dbReference type="ARBA" id="ARBA00022630"/>
    </source>
</evidence>
<dbReference type="GO" id="GO:0045254">
    <property type="term" value="C:pyruvate dehydrogenase complex"/>
    <property type="evidence" value="ECO:0007669"/>
    <property type="project" value="UniProtKB-ARBA"/>
</dbReference>
<evidence type="ECO:0000256" key="9">
    <source>
        <dbReference type="RuleBase" id="RU003692"/>
    </source>
</evidence>
<dbReference type="GO" id="GO:0006103">
    <property type="term" value="P:2-oxoglutarate metabolic process"/>
    <property type="evidence" value="ECO:0007669"/>
    <property type="project" value="TreeGrafter"/>
</dbReference>
<keyword evidence="13" id="KW-1185">Reference proteome</keyword>
<dbReference type="Gene3D" id="1.25.40.180">
    <property type="match status" value="1"/>
</dbReference>
<dbReference type="InterPro" id="IPR016024">
    <property type="entry name" value="ARM-type_fold"/>
</dbReference>
<keyword evidence="6 9" id="KW-0520">NAD</keyword>
<dbReference type="InterPro" id="IPR003890">
    <property type="entry name" value="MIF4G-like_typ-3"/>
</dbReference>
<evidence type="ECO:0000256" key="2">
    <source>
        <dbReference type="ARBA" id="ARBA00012608"/>
    </source>
</evidence>
<keyword evidence="7" id="KW-1015">Disulfide bond</keyword>
<accession>A0A8H4Q886</accession>
<reference evidence="12 13" key="1">
    <citation type="journal article" date="2020" name="G3 (Bethesda)">
        <title>Genetic Underpinnings of Host Manipulation by Ophiocordyceps as Revealed by Comparative Transcriptomics.</title>
        <authorList>
            <person name="Will I."/>
            <person name="Das B."/>
            <person name="Trinh T."/>
            <person name="Brachmann A."/>
            <person name="Ohm R.A."/>
            <person name="de Bekker C."/>
        </authorList>
    </citation>
    <scope>NUCLEOTIDE SEQUENCE [LARGE SCALE GENOMIC DNA]</scope>
    <source>
        <strain evidence="12 13">EC05</strain>
    </source>
</reference>
<dbReference type="EMBL" id="JAACLJ010000003">
    <property type="protein sequence ID" value="KAF4589359.1"/>
    <property type="molecule type" value="Genomic_DNA"/>
</dbReference>
<evidence type="ECO:0000259" key="11">
    <source>
        <dbReference type="PROSITE" id="PS51366"/>
    </source>
</evidence>
<dbReference type="PANTHER" id="PTHR22912:SF151">
    <property type="entry name" value="DIHYDROLIPOYL DEHYDROGENASE, MITOCHONDRIAL"/>
    <property type="match status" value="1"/>
</dbReference>
<dbReference type="InterPro" id="IPR012999">
    <property type="entry name" value="Pyr_OxRdtase_I_AS"/>
</dbReference>
<dbReference type="SUPFAM" id="SSF55424">
    <property type="entry name" value="FAD/NAD-linked reductases, dimerisation (C-terminal) domain"/>
    <property type="match status" value="1"/>
</dbReference>
<organism evidence="12 13">
    <name type="scientific">Ophiocordyceps camponoti-floridani</name>
    <dbReference type="NCBI Taxonomy" id="2030778"/>
    <lineage>
        <taxon>Eukaryota</taxon>
        <taxon>Fungi</taxon>
        <taxon>Dikarya</taxon>
        <taxon>Ascomycota</taxon>
        <taxon>Pezizomycotina</taxon>
        <taxon>Sordariomycetes</taxon>
        <taxon>Hypocreomycetidae</taxon>
        <taxon>Hypocreales</taxon>
        <taxon>Ophiocordycipitaceae</taxon>
        <taxon>Ophiocordyceps</taxon>
    </lineage>
</organism>
<dbReference type="OrthoDB" id="361797at2759"/>
<feature type="region of interest" description="Disordered" evidence="10">
    <location>
        <begin position="210"/>
        <end position="260"/>
    </location>
</feature>
<dbReference type="GO" id="GO:0045333">
    <property type="term" value="P:cellular respiration"/>
    <property type="evidence" value="ECO:0007669"/>
    <property type="project" value="UniProtKB-ARBA"/>
</dbReference>
<feature type="domain" description="MI" evidence="11">
    <location>
        <begin position="603"/>
        <end position="736"/>
    </location>
</feature>
<dbReference type="Pfam" id="PF07992">
    <property type="entry name" value="Pyr_redox_2"/>
    <property type="match status" value="1"/>
</dbReference>
<dbReference type="GO" id="GO:0004148">
    <property type="term" value="F:dihydrolipoyl dehydrogenase (NADH) activity"/>
    <property type="evidence" value="ECO:0007669"/>
    <property type="project" value="UniProtKB-EC"/>
</dbReference>
<evidence type="ECO:0000256" key="4">
    <source>
        <dbReference type="ARBA" id="ARBA00022827"/>
    </source>
</evidence>
<dbReference type="InterPro" id="IPR016156">
    <property type="entry name" value="FAD/NAD-linked_Rdtase_dimer_sf"/>
</dbReference>
<dbReference type="PRINTS" id="PR00411">
    <property type="entry name" value="PNDRDTASEI"/>
</dbReference>
<comment type="catalytic activity">
    <reaction evidence="9">
        <text>N(6)-[(R)-dihydrolipoyl]-L-lysyl-[protein] + NAD(+) = N(6)-[(R)-lipoyl]-L-lysyl-[protein] + NADH + H(+)</text>
        <dbReference type="Rhea" id="RHEA:15045"/>
        <dbReference type="Rhea" id="RHEA-COMP:10474"/>
        <dbReference type="Rhea" id="RHEA-COMP:10475"/>
        <dbReference type="ChEBI" id="CHEBI:15378"/>
        <dbReference type="ChEBI" id="CHEBI:57540"/>
        <dbReference type="ChEBI" id="CHEBI:57945"/>
        <dbReference type="ChEBI" id="CHEBI:83099"/>
        <dbReference type="ChEBI" id="CHEBI:83100"/>
        <dbReference type="EC" id="1.8.1.4"/>
    </reaction>
</comment>
<dbReference type="InterPro" id="IPR036188">
    <property type="entry name" value="FAD/NAD-bd_sf"/>
</dbReference>
<dbReference type="Gene3D" id="3.30.390.30">
    <property type="match status" value="1"/>
</dbReference>
<dbReference type="FunFam" id="3.50.50.60:FF:000025">
    <property type="entry name" value="Dihydrolipoyl dehydrogenase"/>
    <property type="match status" value="1"/>
</dbReference>
<comment type="miscellaneous">
    <text evidence="9">The active site is a redox-active disulfide bond.</text>
</comment>
<feature type="compositionally biased region" description="Acidic residues" evidence="10">
    <location>
        <begin position="80"/>
        <end position="94"/>
    </location>
</feature>
<comment type="cofactor">
    <cofactor evidence="9">
        <name>FAD</name>
        <dbReference type="ChEBI" id="CHEBI:57692"/>
    </cofactor>
    <text evidence="9">Binds 1 FAD per subunit.</text>
</comment>